<dbReference type="InterPro" id="IPR032710">
    <property type="entry name" value="NTF2-like_dom_sf"/>
</dbReference>
<keyword evidence="1" id="KW-0732">Signal</keyword>
<evidence type="ECO:0000313" key="2">
    <source>
        <dbReference type="EMBL" id="RYN76831.1"/>
    </source>
</evidence>
<dbReference type="EMBL" id="PDXF01000402">
    <property type="protein sequence ID" value="RYN76831.1"/>
    <property type="molecule type" value="Genomic_DNA"/>
</dbReference>
<reference evidence="3" key="1">
    <citation type="journal article" date="2019" name="bioRxiv">
        <title>Genomics, evolutionary history and diagnostics of the Alternaria alternata species group including apple and Asian pear pathotypes.</title>
        <authorList>
            <person name="Armitage A.D."/>
            <person name="Cockerton H.M."/>
            <person name="Sreenivasaprasad S."/>
            <person name="Woodhall J.W."/>
            <person name="Lane C.R."/>
            <person name="Harrison R.J."/>
            <person name="Clarkson J.P."/>
        </authorList>
    </citation>
    <scope>NUCLEOTIDE SEQUENCE [LARGE SCALE GENOMIC DNA]</scope>
    <source>
        <strain evidence="3">FERA 635</strain>
    </source>
</reference>
<organism evidence="2 3">
    <name type="scientific">Alternaria tenuissima</name>
    <dbReference type="NCBI Taxonomy" id="119927"/>
    <lineage>
        <taxon>Eukaryota</taxon>
        <taxon>Fungi</taxon>
        <taxon>Dikarya</taxon>
        <taxon>Ascomycota</taxon>
        <taxon>Pezizomycotina</taxon>
        <taxon>Dothideomycetes</taxon>
        <taxon>Pleosporomycetidae</taxon>
        <taxon>Pleosporales</taxon>
        <taxon>Pleosporineae</taxon>
        <taxon>Pleosporaceae</taxon>
        <taxon>Alternaria</taxon>
        <taxon>Alternaria sect. Alternaria</taxon>
        <taxon>Alternaria alternata complex</taxon>
    </lineage>
</organism>
<name>A0ABY0FNA2_9PLEO</name>
<feature type="signal peptide" evidence="1">
    <location>
        <begin position="1"/>
        <end position="23"/>
    </location>
</feature>
<dbReference type="InterPro" id="IPR050977">
    <property type="entry name" value="Fungal_Meroterpenoid_Isomerase"/>
</dbReference>
<comment type="caution">
    <text evidence="2">The sequence shown here is derived from an EMBL/GenBank/DDBJ whole genome shotgun (WGS) entry which is preliminary data.</text>
</comment>
<protein>
    <recommendedName>
        <fullName evidence="4">SnoaL-like domain-containing protein</fullName>
    </recommendedName>
</protein>
<dbReference type="SUPFAM" id="SSF54427">
    <property type="entry name" value="NTF2-like"/>
    <property type="match status" value="1"/>
</dbReference>
<gene>
    <name evidence="2" type="ORF">AA0119_g13571</name>
</gene>
<evidence type="ECO:0000313" key="3">
    <source>
        <dbReference type="Proteomes" id="UP000293195"/>
    </source>
</evidence>
<proteinExistence type="predicted"/>
<dbReference type="PANTHER" id="PTHR39598:SF1">
    <property type="entry name" value="AUSTINOID BIOSYNTHESIS CLUSTERS PROTEIN F-RELATED"/>
    <property type="match status" value="1"/>
</dbReference>
<accession>A0ABY0FNA2</accession>
<dbReference type="Gene3D" id="3.10.450.50">
    <property type="match status" value="1"/>
</dbReference>
<keyword evidence="3" id="KW-1185">Reference proteome</keyword>
<feature type="chain" id="PRO_5047507368" description="SnoaL-like domain-containing protein" evidence="1">
    <location>
        <begin position="24"/>
        <end position="201"/>
    </location>
</feature>
<dbReference type="PANTHER" id="PTHR39598">
    <property type="entry name" value="AUSTINOL SYNTHESIS PROTEIN F-RELATED"/>
    <property type="match status" value="1"/>
</dbReference>
<sequence>MKLANLLTTTLSLFAASQPLASSKPKSSDIWIGLDLKQCLTNASAIPPPKSLAQYDYSSNFHSLLAQQDTARAVIEAYNAWNINDIMAYRSPDCKHRVLPASMNRTAKSNAEYRAYLSEIMHLYSNFTVEVEEEIHDATKHTCIIHARSTAGTPIGPYGNEYALILTFTDDGRKVTKFDEFVDSAYSQQFVAALAKEEPTR</sequence>
<dbReference type="Proteomes" id="UP000293195">
    <property type="component" value="Unassembled WGS sequence"/>
</dbReference>
<evidence type="ECO:0000256" key="1">
    <source>
        <dbReference type="SAM" id="SignalP"/>
    </source>
</evidence>
<evidence type="ECO:0008006" key="4">
    <source>
        <dbReference type="Google" id="ProtNLM"/>
    </source>
</evidence>